<dbReference type="Pfam" id="PF00293">
    <property type="entry name" value="NUDIX"/>
    <property type="match status" value="1"/>
</dbReference>
<dbReference type="PANTHER" id="PTHR43736:SF1">
    <property type="entry name" value="DIHYDRONEOPTERIN TRIPHOSPHATE DIPHOSPHATASE"/>
    <property type="match status" value="1"/>
</dbReference>
<dbReference type="PRINTS" id="PR00502">
    <property type="entry name" value="NUDIXFAMILY"/>
</dbReference>
<evidence type="ECO:0000259" key="4">
    <source>
        <dbReference type="PROSITE" id="PS51462"/>
    </source>
</evidence>
<feature type="domain" description="Nudix hydrolase" evidence="4">
    <location>
        <begin position="1"/>
        <end position="143"/>
    </location>
</feature>
<dbReference type="Proteomes" id="UP000198854">
    <property type="component" value="Unassembled WGS sequence"/>
</dbReference>
<comment type="similarity">
    <text evidence="3">Belongs to the Nudix hydrolase family.</text>
</comment>
<organism evidence="5 6">
    <name type="scientific">Vibrio xiamenensis</name>
    <dbReference type="NCBI Taxonomy" id="861298"/>
    <lineage>
        <taxon>Bacteria</taxon>
        <taxon>Pseudomonadati</taxon>
        <taxon>Pseudomonadota</taxon>
        <taxon>Gammaproteobacteria</taxon>
        <taxon>Vibrionales</taxon>
        <taxon>Vibrionaceae</taxon>
        <taxon>Vibrio</taxon>
    </lineage>
</organism>
<accession>A0A1G8A5S1</accession>
<reference evidence="5 6" key="1">
    <citation type="submission" date="2016-10" db="EMBL/GenBank/DDBJ databases">
        <authorList>
            <person name="de Groot N.N."/>
        </authorList>
    </citation>
    <scope>NUCLEOTIDE SEQUENCE [LARGE SCALE GENOMIC DNA]</scope>
    <source>
        <strain evidence="5 6">CGMCC 1.10228</strain>
    </source>
</reference>
<evidence type="ECO:0000313" key="5">
    <source>
        <dbReference type="EMBL" id="SDH16221.1"/>
    </source>
</evidence>
<dbReference type="PROSITE" id="PS00893">
    <property type="entry name" value="NUDIX_BOX"/>
    <property type="match status" value="1"/>
</dbReference>
<dbReference type="GO" id="GO:0016787">
    <property type="term" value="F:hydrolase activity"/>
    <property type="evidence" value="ECO:0007669"/>
    <property type="project" value="UniProtKB-KW"/>
</dbReference>
<dbReference type="PROSITE" id="PS51462">
    <property type="entry name" value="NUDIX"/>
    <property type="match status" value="1"/>
</dbReference>
<dbReference type="AlphaFoldDB" id="A0A1G8A5S1"/>
<evidence type="ECO:0000256" key="2">
    <source>
        <dbReference type="ARBA" id="ARBA00022801"/>
    </source>
</evidence>
<dbReference type="PANTHER" id="PTHR43736">
    <property type="entry name" value="ADP-RIBOSE PYROPHOSPHATASE"/>
    <property type="match status" value="1"/>
</dbReference>
<keyword evidence="6" id="KW-1185">Reference proteome</keyword>
<dbReference type="Gene3D" id="3.90.79.10">
    <property type="entry name" value="Nucleoside Triphosphate Pyrophosphohydrolase"/>
    <property type="match status" value="1"/>
</dbReference>
<gene>
    <name evidence="5" type="ORF">SAMN04488136_109157</name>
</gene>
<dbReference type="InterPro" id="IPR000086">
    <property type="entry name" value="NUDIX_hydrolase_dom"/>
</dbReference>
<dbReference type="InterPro" id="IPR020084">
    <property type="entry name" value="NUDIX_hydrolase_CS"/>
</dbReference>
<comment type="cofactor">
    <cofactor evidence="1">
        <name>Mg(2+)</name>
        <dbReference type="ChEBI" id="CHEBI:18420"/>
    </cofactor>
</comment>
<dbReference type="STRING" id="861298.SAMN04488136_109157"/>
<evidence type="ECO:0000313" key="6">
    <source>
        <dbReference type="Proteomes" id="UP000198854"/>
    </source>
</evidence>
<dbReference type="InterPro" id="IPR015797">
    <property type="entry name" value="NUDIX_hydrolase-like_dom_sf"/>
</dbReference>
<dbReference type="EMBL" id="FNDD01000009">
    <property type="protein sequence ID" value="SDH16221.1"/>
    <property type="molecule type" value="Genomic_DNA"/>
</dbReference>
<dbReference type="InterPro" id="IPR020476">
    <property type="entry name" value="Nudix_hydrolase"/>
</dbReference>
<keyword evidence="2 3" id="KW-0378">Hydrolase</keyword>
<dbReference type="OrthoDB" id="9761969at2"/>
<proteinExistence type="inferred from homology"/>
<dbReference type="SUPFAM" id="SSF55811">
    <property type="entry name" value="Nudix"/>
    <property type="match status" value="1"/>
</dbReference>
<protein>
    <submittedName>
        <fullName evidence="5">dATP pyrophosphohydrolase</fullName>
    </submittedName>
</protein>
<evidence type="ECO:0000256" key="1">
    <source>
        <dbReference type="ARBA" id="ARBA00001946"/>
    </source>
</evidence>
<sequence>MRQPFSINAFLYSVEEGNIRFLLLKRVQRSEFSLPAFWQGVTGGMEEGETLEETAAREIFEETGYKPKLILAVGYEYSFPIKDEWRDSYGSGPTEIIEKVYCAEVEGEPQLSAEHSEYKWVSESEAKELMHFDTNKLALEAVNKRLSS</sequence>
<dbReference type="RefSeq" id="WP_093272840.1">
    <property type="nucleotide sequence ID" value="NZ_FNDD01000009.1"/>
</dbReference>
<evidence type="ECO:0000256" key="3">
    <source>
        <dbReference type="RuleBase" id="RU003476"/>
    </source>
</evidence>
<dbReference type="CDD" id="cd04664">
    <property type="entry name" value="NUDIX_DHNTPase_like"/>
    <property type="match status" value="1"/>
</dbReference>
<name>A0A1G8A5S1_9VIBR</name>